<evidence type="ECO:0000313" key="2">
    <source>
        <dbReference type="EMBL" id="AFZ36290.1"/>
    </source>
</evidence>
<feature type="transmembrane region" description="Helical" evidence="1">
    <location>
        <begin position="21"/>
        <end position="54"/>
    </location>
</feature>
<keyword evidence="1" id="KW-1133">Transmembrane helix</keyword>
<dbReference type="HOGENOM" id="CLU_2000659_0_0_3"/>
<proteinExistence type="predicted"/>
<keyword evidence="1" id="KW-0812">Transmembrane</keyword>
<dbReference type="PATRIC" id="fig|111780.3.peg.2881"/>
<dbReference type="STRING" id="111780.Sta7437_2766"/>
<evidence type="ECO:0000313" key="3">
    <source>
        <dbReference type="Proteomes" id="UP000010473"/>
    </source>
</evidence>
<dbReference type="Proteomes" id="UP000010473">
    <property type="component" value="Chromosome"/>
</dbReference>
<dbReference type="AlphaFoldDB" id="K9XUL3"/>
<sequence>MQLVQKNYWRNNAYLAVVKSFLLWSFTLTVCLLVVGFPVGVLIVTVGTLLTIILQTVLPTTAVLLVTGSICAINVLIVAIGAAVLTAKGIHPEQVSWLNWLHGEAKSSNNSVYASCPLTCALTSLSE</sequence>
<organism evidence="2 3">
    <name type="scientific">Stanieria cyanosphaera (strain ATCC 29371 / PCC 7437)</name>
    <dbReference type="NCBI Taxonomy" id="111780"/>
    <lineage>
        <taxon>Bacteria</taxon>
        <taxon>Bacillati</taxon>
        <taxon>Cyanobacteriota</taxon>
        <taxon>Cyanophyceae</taxon>
        <taxon>Pleurocapsales</taxon>
        <taxon>Dermocarpellaceae</taxon>
        <taxon>Stanieria</taxon>
    </lineage>
</organism>
<keyword evidence="1" id="KW-0472">Membrane</keyword>
<name>K9XUL3_STAC7</name>
<evidence type="ECO:0000256" key="1">
    <source>
        <dbReference type="SAM" id="Phobius"/>
    </source>
</evidence>
<gene>
    <name evidence="2" type="ordered locus">Sta7437_2766</name>
</gene>
<dbReference type="RefSeq" id="WP_015193958.1">
    <property type="nucleotide sequence ID" value="NC_019748.1"/>
</dbReference>
<accession>K9XUL3</accession>
<dbReference type="OrthoDB" id="463678at2"/>
<reference evidence="3" key="1">
    <citation type="journal article" date="2013" name="Proc. Natl. Acad. Sci. U.S.A.">
        <title>Improving the coverage of the cyanobacterial phylum using diversity-driven genome sequencing.</title>
        <authorList>
            <person name="Shih P.M."/>
            <person name="Wu D."/>
            <person name="Latifi A."/>
            <person name="Axen S.D."/>
            <person name="Fewer D.P."/>
            <person name="Talla E."/>
            <person name="Calteau A."/>
            <person name="Cai F."/>
            <person name="Tandeau de Marsac N."/>
            <person name="Rippka R."/>
            <person name="Herdman M."/>
            <person name="Sivonen K."/>
            <person name="Coursin T."/>
            <person name="Laurent T."/>
            <person name="Goodwin L."/>
            <person name="Nolan M."/>
            <person name="Davenport K.W."/>
            <person name="Han C.S."/>
            <person name="Rubin E.M."/>
            <person name="Eisen J.A."/>
            <person name="Woyke T."/>
            <person name="Gugger M."/>
            <person name="Kerfeld C.A."/>
        </authorList>
    </citation>
    <scope>NUCLEOTIDE SEQUENCE [LARGE SCALE GENOMIC DNA]</scope>
    <source>
        <strain evidence="3">ATCC 29371 / PCC 7437</strain>
    </source>
</reference>
<dbReference type="eggNOG" id="ENOG5031C9S">
    <property type="taxonomic scope" value="Bacteria"/>
</dbReference>
<keyword evidence="3" id="KW-1185">Reference proteome</keyword>
<dbReference type="EMBL" id="CP003653">
    <property type="protein sequence ID" value="AFZ36290.1"/>
    <property type="molecule type" value="Genomic_DNA"/>
</dbReference>
<dbReference type="KEGG" id="scs:Sta7437_2766"/>
<protein>
    <submittedName>
        <fullName evidence="2">Uncharacterized protein</fullName>
    </submittedName>
</protein>
<feature type="transmembrane region" description="Helical" evidence="1">
    <location>
        <begin position="60"/>
        <end position="85"/>
    </location>
</feature>